<dbReference type="OrthoDB" id="4350723at2"/>
<dbReference type="AlphaFoldDB" id="A0A1T3NY72"/>
<comment type="caution">
    <text evidence="2">The sequence shown here is derived from an EMBL/GenBank/DDBJ whole genome shotgun (WGS) entry which is preliminary data.</text>
</comment>
<proteinExistence type="predicted"/>
<dbReference type="EMBL" id="MWQN01000001">
    <property type="protein sequence ID" value="OPC81778.1"/>
    <property type="molecule type" value="Genomic_DNA"/>
</dbReference>
<feature type="transmembrane region" description="Helical" evidence="1">
    <location>
        <begin position="40"/>
        <end position="65"/>
    </location>
</feature>
<name>A0A1T3NY72_9ACTN</name>
<sequence length="94" mass="10546">MARLPDGARNAAARTGVLLALTIVAAMVALLGVWAHTWFWVWAMLFVGLGMLGMAWSALEVLIALQVAEEQRDRDRGVYQVRPIEMRPRRRSGR</sequence>
<accession>A0A1T3NY72</accession>
<evidence type="ECO:0000313" key="3">
    <source>
        <dbReference type="Proteomes" id="UP000190037"/>
    </source>
</evidence>
<keyword evidence="1" id="KW-0472">Membrane</keyword>
<evidence type="ECO:0000313" key="2">
    <source>
        <dbReference type="EMBL" id="OPC81778.1"/>
    </source>
</evidence>
<keyword evidence="1" id="KW-0812">Transmembrane</keyword>
<dbReference type="Proteomes" id="UP000190037">
    <property type="component" value="Unassembled WGS sequence"/>
</dbReference>
<gene>
    <name evidence="2" type="ORF">B4N89_13280</name>
</gene>
<keyword evidence="1" id="KW-1133">Transmembrane helix</keyword>
<keyword evidence="3" id="KW-1185">Reference proteome</keyword>
<feature type="transmembrane region" description="Helical" evidence="1">
    <location>
        <begin position="12"/>
        <end position="34"/>
    </location>
</feature>
<dbReference type="RefSeq" id="WP_078976051.1">
    <property type="nucleotide sequence ID" value="NZ_MWQN01000001.1"/>
</dbReference>
<reference evidence="2 3" key="1">
    <citation type="submission" date="2017-03" db="EMBL/GenBank/DDBJ databases">
        <title>Draft genome sequence of Streptomyces scabrisporus NF3, endophyte isolated from Amphipterygium adstringens.</title>
        <authorList>
            <person name="Vazquez M."/>
            <person name="Ceapa C.D."/>
            <person name="Rodriguez Luna D."/>
            <person name="Sanchez Esquivel S."/>
        </authorList>
    </citation>
    <scope>NUCLEOTIDE SEQUENCE [LARGE SCALE GENOMIC DNA]</scope>
    <source>
        <strain evidence="2 3">NF3</strain>
    </source>
</reference>
<organism evidence="2 3">
    <name type="scientific">Embleya scabrispora</name>
    <dbReference type="NCBI Taxonomy" id="159449"/>
    <lineage>
        <taxon>Bacteria</taxon>
        <taxon>Bacillati</taxon>
        <taxon>Actinomycetota</taxon>
        <taxon>Actinomycetes</taxon>
        <taxon>Kitasatosporales</taxon>
        <taxon>Streptomycetaceae</taxon>
        <taxon>Embleya</taxon>
    </lineage>
</organism>
<protein>
    <submittedName>
        <fullName evidence="2">Uncharacterized protein</fullName>
    </submittedName>
</protein>
<evidence type="ECO:0000256" key="1">
    <source>
        <dbReference type="SAM" id="Phobius"/>
    </source>
</evidence>
<dbReference type="STRING" id="159449.B4N89_13280"/>